<keyword evidence="3" id="KW-1185">Reference proteome</keyword>
<accession>A0A9N7YRI1</accession>
<name>A0A9N7YRI1_PLEPL</name>
<comment type="caution">
    <text evidence="2">The sequence shown here is derived from an EMBL/GenBank/DDBJ whole genome shotgun (WGS) entry which is preliminary data.</text>
</comment>
<evidence type="ECO:0000256" key="1">
    <source>
        <dbReference type="SAM" id="MobiDB-lite"/>
    </source>
</evidence>
<organism evidence="2 3">
    <name type="scientific">Pleuronectes platessa</name>
    <name type="common">European plaice</name>
    <dbReference type="NCBI Taxonomy" id="8262"/>
    <lineage>
        <taxon>Eukaryota</taxon>
        <taxon>Metazoa</taxon>
        <taxon>Chordata</taxon>
        <taxon>Craniata</taxon>
        <taxon>Vertebrata</taxon>
        <taxon>Euteleostomi</taxon>
        <taxon>Actinopterygii</taxon>
        <taxon>Neopterygii</taxon>
        <taxon>Teleostei</taxon>
        <taxon>Neoteleostei</taxon>
        <taxon>Acanthomorphata</taxon>
        <taxon>Carangaria</taxon>
        <taxon>Pleuronectiformes</taxon>
        <taxon>Pleuronectoidei</taxon>
        <taxon>Pleuronectidae</taxon>
        <taxon>Pleuronectes</taxon>
    </lineage>
</organism>
<evidence type="ECO:0000313" key="3">
    <source>
        <dbReference type="Proteomes" id="UP001153269"/>
    </source>
</evidence>
<evidence type="ECO:0000313" key="2">
    <source>
        <dbReference type="EMBL" id="CAB1441716.1"/>
    </source>
</evidence>
<feature type="compositionally biased region" description="Polar residues" evidence="1">
    <location>
        <begin position="35"/>
        <end position="50"/>
    </location>
</feature>
<reference evidence="2" key="1">
    <citation type="submission" date="2020-03" db="EMBL/GenBank/DDBJ databases">
        <authorList>
            <person name="Weist P."/>
        </authorList>
    </citation>
    <scope>NUCLEOTIDE SEQUENCE</scope>
</reference>
<dbReference type="Proteomes" id="UP001153269">
    <property type="component" value="Unassembled WGS sequence"/>
</dbReference>
<feature type="region of interest" description="Disordered" evidence="1">
    <location>
        <begin position="31"/>
        <end position="50"/>
    </location>
</feature>
<protein>
    <submittedName>
        <fullName evidence="2">Uncharacterized protein</fullName>
    </submittedName>
</protein>
<dbReference type="EMBL" id="CADEAL010002691">
    <property type="protein sequence ID" value="CAB1441716.1"/>
    <property type="molecule type" value="Genomic_DNA"/>
</dbReference>
<dbReference type="AlphaFoldDB" id="A0A9N7YRI1"/>
<gene>
    <name evidence="2" type="ORF">PLEPLA_LOCUS29465</name>
</gene>
<sequence length="103" mass="11567">MLIVHTDHNTVLTLYTELKKIQRVNTQVKPRAPVQTATDKCGSQQLSTLPVTPRHRVGSIAAPISNLTRLHRGFLSPRPPRYHLCLTPRSPPSPAHRLRPGLR</sequence>
<proteinExistence type="predicted"/>